<organism evidence="1 2">
    <name type="scientific">Ophiophagus hannah</name>
    <name type="common">King cobra</name>
    <name type="synonym">Naja hannah</name>
    <dbReference type="NCBI Taxonomy" id="8665"/>
    <lineage>
        <taxon>Eukaryota</taxon>
        <taxon>Metazoa</taxon>
        <taxon>Chordata</taxon>
        <taxon>Craniata</taxon>
        <taxon>Vertebrata</taxon>
        <taxon>Euteleostomi</taxon>
        <taxon>Lepidosauria</taxon>
        <taxon>Squamata</taxon>
        <taxon>Bifurcata</taxon>
        <taxon>Unidentata</taxon>
        <taxon>Episquamata</taxon>
        <taxon>Toxicofera</taxon>
        <taxon>Serpentes</taxon>
        <taxon>Colubroidea</taxon>
        <taxon>Elapidae</taxon>
        <taxon>Elapinae</taxon>
        <taxon>Ophiophagus</taxon>
    </lineage>
</organism>
<sequence length="107" mass="12707">MNSKNLLQQYQHLFERDAFSEETIQTILQSLPKATTLRKQTTMTAQNELGNYYDNLKPNLEGKTCVFHLRNRDARRKLKITWREQPILYCNKPKYLGVKLDLMLAFK</sequence>
<dbReference type="InterPro" id="IPR052560">
    <property type="entry name" value="RdDP_mobile_element"/>
</dbReference>
<dbReference type="PANTHER" id="PTHR36688:SF1">
    <property type="entry name" value="ENDONUCLEASE_EXONUCLEASE_PHOSPHATASE DOMAIN-CONTAINING PROTEIN"/>
    <property type="match status" value="1"/>
</dbReference>
<dbReference type="PANTHER" id="PTHR36688">
    <property type="entry name" value="ENDO/EXONUCLEASE/PHOSPHATASE DOMAIN-CONTAINING PROTEIN"/>
    <property type="match status" value="1"/>
</dbReference>
<evidence type="ECO:0000313" key="2">
    <source>
        <dbReference type="Proteomes" id="UP000018936"/>
    </source>
</evidence>
<dbReference type="Proteomes" id="UP000018936">
    <property type="component" value="Unassembled WGS sequence"/>
</dbReference>
<proteinExistence type="predicted"/>
<dbReference type="AlphaFoldDB" id="V8NA60"/>
<comment type="caution">
    <text evidence="1">The sequence shown here is derived from an EMBL/GenBank/DDBJ whole genome shotgun (WGS) entry which is preliminary data.</text>
</comment>
<feature type="non-terminal residue" evidence="1">
    <location>
        <position position="1"/>
    </location>
</feature>
<protein>
    <submittedName>
        <fullName evidence="1">Ras GTPase-activating-like protein IQGAP2</fullName>
    </submittedName>
</protein>
<feature type="non-terminal residue" evidence="1">
    <location>
        <position position="107"/>
    </location>
</feature>
<accession>V8NA60</accession>
<reference evidence="1 2" key="1">
    <citation type="journal article" date="2013" name="Proc. Natl. Acad. Sci. U.S.A.">
        <title>The king cobra genome reveals dynamic gene evolution and adaptation in the snake venom system.</title>
        <authorList>
            <person name="Vonk F.J."/>
            <person name="Casewell N.R."/>
            <person name="Henkel C.V."/>
            <person name="Heimberg A.M."/>
            <person name="Jansen H.J."/>
            <person name="McCleary R.J."/>
            <person name="Kerkkamp H.M."/>
            <person name="Vos R.A."/>
            <person name="Guerreiro I."/>
            <person name="Calvete J.J."/>
            <person name="Wuster W."/>
            <person name="Woods A.E."/>
            <person name="Logan J.M."/>
            <person name="Harrison R.A."/>
            <person name="Castoe T.A."/>
            <person name="de Koning A.P."/>
            <person name="Pollock D.D."/>
            <person name="Yandell M."/>
            <person name="Calderon D."/>
            <person name="Renjifo C."/>
            <person name="Currier R.B."/>
            <person name="Salgado D."/>
            <person name="Pla D."/>
            <person name="Sanz L."/>
            <person name="Hyder A.S."/>
            <person name="Ribeiro J.M."/>
            <person name="Arntzen J.W."/>
            <person name="van den Thillart G.E."/>
            <person name="Boetzer M."/>
            <person name="Pirovano W."/>
            <person name="Dirks R.P."/>
            <person name="Spaink H.P."/>
            <person name="Duboule D."/>
            <person name="McGlinn E."/>
            <person name="Kini R.M."/>
            <person name="Richardson M.K."/>
        </authorList>
    </citation>
    <scope>NUCLEOTIDE SEQUENCE</scope>
    <source>
        <tissue evidence="1">Blood</tissue>
    </source>
</reference>
<evidence type="ECO:0000313" key="1">
    <source>
        <dbReference type="EMBL" id="ETE58523.1"/>
    </source>
</evidence>
<dbReference type="OrthoDB" id="8939918at2759"/>
<name>V8NA60_OPHHA</name>
<gene>
    <name evidence="1" type="primary">Iqgap2</name>
    <name evidence="1" type="ORF">L345_15757</name>
</gene>
<dbReference type="EMBL" id="AZIM01006621">
    <property type="protein sequence ID" value="ETE58523.1"/>
    <property type="molecule type" value="Genomic_DNA"/>
</dbReference>
<keyword evidence="2" id="KW-1185">Reference proteome</keyword>